<sequence length="65" mass="7283">MSDPVDSSGAQAHEFIVEHVRDITKGEEFVIESHEGVDTAFRIIFPTAYDRVIQHPPTQTTGEDK</sequence>
<organism evidence="1 2">
    <name type="scientific">Acrocarpospora phusangensis</name>
    <dbReference type="NCBI Taxonomy" id="1070424"/>
    <lineage>
        <taxon>Bacteria</taxon>
        <taxon>Bacillati</taxon>
        <taxon>Actinomycetota</taxon>
        <taxon>Actinomycetes</taxon>
        <taxon>Streptosporangiales</taxon>
        <taxon>Streptosporangiaceae</taxon>
        <taxon>Acrocarpospora</taxon>
    </lineage>
</organism>
<proteinExistence type="predicted"/>
<dbReference type="EMBL" id="BOOA01000003">
    <property type="protein sequence ID" value="GIH22152.1"/>
    <property type="molecule type" value="Genomic_DNA"/>
</dbReference>
<evidence type="ECO:0000313" key="1">
    <source>
        <dbReference type="EMBL" id="GIH22152.1"/>
    </source>
</evidence>
<dbReference type="Proteomes" id="UP000640052">
    <property type="component" value="Unassembled WGS sequence"/>
</dbReference>
<keyword evidence="2" id="KW-1185">Reference proteome</keyword>
<protein>
    <submittedName>
        <fullName evidence="1">Uncharacterized protein</fullName>
    </submittedName>
</protein>
<accession>A0A919Q976</accession>
<comment type="caution">
    <text evidence="1">The sequence shown here is derived from an EMBL/GenBank/DDBJ whole genome shotgun (WGS) entry which is preliminary data.</text>
</comment>
<dbReference type="AlphaFoldDB" id="A0A919Q976"/>
<evidence type="ECO:0000313" key="2">
    <source>
        <dbReference type="Proteomes" id="UP000640052"/>
    </source>
</evidence>
<reference evidence="1" key="1">
    <citation type="submission" date="2021-01" db="EMBL/GenBank/DDBJ databases">
        <title>Whole genome shotgun sequence of Acrocarpospora phusangensis NBRC 108782.</title>
        <authorList>
            <person name="Komaki H."/>
            <person name="Tamura T."/>
        </authorList>
    </citation>
    <scope>NUCLEOTIDE SEQUENCE</scope>
    <source>
        <strain evidence="1">NBRC 108782</strain>
    </source>
</reference>
<gene>
    <name evidence="1" type="ORF">Aph01nite_04620</name>
</gene>
<name>A0A919Q976_9ACTN</name>
<dbReference type="RefSeq" id="WP_204039013.1">
    <property type="nucleotide sequence ID" value="NZ_BOOA01000003.1"/>
</dbReference>